<evidence type="ECO:0000256" key="6">
    <source>
        <dbReference type="ARBA" id="ARBA00012102"/>
    </source>
</evidence>
<dbReference type="InterPro" id="IPR043129">
    <property type="entry name" value="ATPase_NBD"/>
</dbReference>
<dbReference type="EMBL" id="DVNJ01000031">
    <property type="protein sequence ID" value="HIU63273.1"/>
    <property type="molecule type" value="Genomic_DNA"/>
</dbReference>
<evidence type="ECO:0000256" key="10">
    <source>
        <dbReference type="ARBA" id="ARBA00022777"/>
    </source>
</evidence>
<dbReference type="GO" id="GO:0015937">
    <property type="term" value="P:coenzyme A biosynthetic process"/>
    <property type="evidence" value="ECO:0007669"/>
    <property type="project" value="UniProtKB-UniRule"/>
</dbReference>
<comment type="similarity">
    <text evidence="14 16">Belongs to the type III pantothenate kinase family.</text>
</comment>
<evidence type="ECO:0000256" key="3">
    <source>
        <dbReference type="ARBA" id="ARBA00004496"/>
    </source>
</evidence>
<organism evidence="17 18">
    <name type="scientific">Candidatus Caccalectryoclostridium excrementigallinarum</name>
    <dbReference type="NCBI Taxonomy" id="2840710"/>
    <lineage>
        <taxon>Bacteria</taxon>
        <taxon>Bacillati</taxon>
        <taxon>Bacillota</taxon>
        <taxon>Clostridia</taxon>
        <taxon>Christensenellales</taxon>
        <taxon>Christensenellaceae</taxon>
        <taxon>Christensenellaceae incertae sedis</taxon>
        <taxon>Candidatus Caccalectryoclostridium</taxon>
    </lineage>
</organism>
<protein>
    <recommendedName>
        <fullName evidence="15 16">Type III pantothenate kinase</fullName>
        <ecNumber evidence="6 16">2.7.1.33</ecNumber>
    </recommendedName>
    <alternativeName>
        <fullName evidence="16">PanK-III</fullName>
    </alternativeName>
    <alternativeName>
        <fullName evidence="16">Pantothenic acid kinase</fullName>
    </alternativeName>
</protein>
<evidence type="ECO:0000256" key="4">
    <source>
        <dbReference type="ARBA" id="ARBA00005225"/>
    </source>
</evidence>
<dbReference type="AlphaFoldDB" id="A0A9D1MNE1"/>
<evidence type="ECO:0000256" key="2">
    <source>
        <dbReference type="ARBA" id="ARBA00001958"/>
    </source>
</evidence>
<evidence type="ECO:0000256" key="12">
    <source>
        <dbReference type="ARBA" id="ARBA00022958"/>
    </source>
</evidence>
<dbReference type="NCBIfam" id="TIGR00671">
    <property type="entry name" value="baf"/>
    <property type="match status" value="1"/>
</dbReference>
<dbReference type="Proteomes" id="UP000824145">
    <property type="component" value="Unassembled WGS sequence"/>
</dbReference>
<sequence>MILAIDIGNTNIKVGLFNKDELVHAWRFSVTLRTADEIGAELKMLLMNEIEDISRISGIIMSSVQPDLNYTMEHACQYYFGFKPITVSVGIKTGLKIKYTNPQEVGADRIVNCVAAYKLYKGPCIVVDFGTATTFNYVTAEGEFMGGCIAPGIKTSLDSLVEHTARLPKIELIKPETIICRNTGNNMQAGLIYGYTGLVQYILARMKKECGEKDVKVVATGGLSELVRSVPEEKIIDIVDRSLTLKGLKIIYDMNTKQTKE</sequence>
<dbReference type="GO" id="GO:0005524">
    <property type="term" value="F:ATP binding"/>
    <property type="evidence" value="ECO:0007669"/>
    <property type="project" value="UniProtKB-UniRule"/>
</dbReference>
<evidence type="ECO:0000256" key="16">
    <source>
        <dbReference type="HAMAP-Rule" id="MF_01274"/>
    </source>
</evidence>
<keyword evidence="16" id="KW-0479">Metal-binding</keyword>
<gene>
    <name evidence="16" type="primary">coaX</name>
    <name evidence="17" type="ORF">IAB07_05860</name>
</gene>
<dbReference type="Gene3D" id="3.30.420.40">
    <property type="match status" value="2"/>
</dbReference>
<reference evidence="17" key="1">
    <citation type="submission" date="2020-10" db="EMBL/GenBank/DDBJ databases">
        <authorList>
            <person name="Gilroy R."/>
        </authorList>
    </citation>
    <scope>NUCLEOTIDE SEQUENCE</scope>
    <source>
        <strain evidence="17">9366</strain>
    </source>
</reference>
<evidence type="ECO:0000256" key="5">
    <source>
        <dbReference type="ARBA" id="ARBA00011738"/>
    </source>
</evidence>
<keyword evidence="12 16" id="KW-0630">Potassium</keyword>
<dbReference type="HAMAP" id="MF_01274">
    <property type="entry name" value="Pantothen_kinase_3"/>
    <property type="match status" value="1"/>
</dbReference>
<evidence type="ECO:0000256" key="8">
    <source>
        <dbReference type="ARBA" id="ARBA00022679"/>
    </source>
</evidence>
<name>A0A9D1MNE1_9FIRM</name>
<evidence type="ECO:0000256" key="11">
    <source>
        <dbReference type="ARBA" id="ARBA00022840"/>
    </source>
</evidence>
<evidence type="ECO:0000256" key="9">
    <source>
        <dbReference type="ARBA" id="ARBA00022741"/>
    </source>
</evidence>
<keyword evidence="8 16" id="KW-0808">Transferase</keyword>
<dbReference type="GO" id="GO:0005737">
    <property type="term" value="C:cytoplasm"/>
    <property type="evidence" value="ECO:0007669"/>
    <property type="project" value="UniProtKB-SubCell"/>
</dbReference>
<evidence type="ECO:0000313" key="18">
    <source>
        <dbReference type="Proteomes" id="UP000824145"/>
    </source>
</evidence>
<comment type="caution">
    <text evidence="17">The sequence shown here is derived from an EMBL/GenBank/DDBJ whole genome shotgun (WGS) entry which is preliminary data.</text>
</comment>
<feature type="active site" description="Proton acceptor" evidence="16">
    <location>
        <position position="108"/>
    </location>
</feature>
<feature type="binding site" evidence="16">
    <location>
        <position position="131"/>
    </location>
    <ligand>
        <name>ATP</name>
        <dbReference type="ChEBI" id="CHEBI:30616"/>
    </ligand>
</feature>
<comment type="cofactor">
    <cofactor evidence="2">
        <name>K(+)</name>
        <dbReference type="ChEBI" id="CHEBI:29103"/>
    </cofactor>
</comment>
<dbReference type="SUPFAM" id="SSF53067">
    <property type="entry name" value="Actin-like ATPase domain"/>
    <property type="match status" value="2"/>
</dbReference>
<dbReference type="Pfam" id="PF03309">
    <property type="entry name" value="Pan_kinase"/>
    <property type="match status" value="1"/>
</dbReference>
<dbReference type="GO" id="GO:0046872">
    <property type="term" value="F:metal ion binding"/>
    <property type="evidence" value="ECO:0007669"/>
    <property type="project" value="UniProtKB-KW"/>
</dbReference>
<comment type="subcellular location">
    <subcellularLocation>
        <location evidence="3 16">Cytoplasm</location>
    </subcellularLocation>
</comment>
<evidence type="ECO:0000256" key="1">
    <source>
        <dbReference type="ARBA" id="ARBA00001206"/>
    </source>
</evidence>
<evidence type="ECO:0000256" key="14">
    <source>
        <dbReference type="ARBA" id="ARBA00038036"/>
    </source>
</evidence>
<dbReference type="NCBIfam" id="NF009855">
    <property type="entry name" value="PRK13321.1"/>
    <property type="match status" value="1"/>
</dbReference>
<dbReference type="InterPro" id="IPR004619">
    <property type="entry name" value="Type_III_PanK"/>
</dbReference>
<comment type="cofactor">
    <cofactor evidence="16">
        <name>NH4(+)</name>
        <dbReference type="ChEBI" id="CHEBI:28938"/>
    </cofactor>
    <cofactor evidence="16">
        <name>K(+)</name>
        <dbReference type="ChEBI" id="CHEBI:29103"/>
    </cofactor>
    <text evidence="16">A monovalent cation. Ammonium or potassium.</text>
</comment>
<comment type="pathway">
    <text evidence="4 16">Cofactor biosynthesis; coenzyme A biosynthesis; CoA from (R)-pantothenate: step 1/5.</text>
</comment>
<comment type="subunit">
    <text evidence="5 16">Homodimer.</text>
</comment>
<dbReference type="CDD" id="cd24015">
    <property type="entry name" value="ASKHA_NBD_PanK-III"/>
    <property type="match status" value="1"/>
</dbReference>
<dbReference type="PANTHER" id="PTHR34265">
    <property type="entry name" value="TYPE III PANTOTHENATE KINASE"/>
    <property type="match status" value="1"/>
</dbReference>
<dbReference type="EC" id="2.7.1.33" evidence="6 16"/>
<feature type="binding site" evidence="16">
    <location>
        <position position="128"/>
    </location>
    <ligand>
        <name>K(+)</name>
        <dbReference type="ChEBI" id="CHEBI:29103"/>
    </ligand>
</feature>
<keyword evidence="11 16" id="KW-0067">ATP-binding</keyword>
<keyword evidence="13 16" id="KW-0173">Coenzyme A biosynthesis</keyword>
<keyword evidence="7 16" id="KW-0963">Cytoplasm</keyword>
<dbReference type="PANTHER" id="PTHR34265:SF1">
    <property type="entry name" value="TYPE III PANTOTHENATE KINASE"/>
    <property type="match status" value="1"/>
</dbReference>
<keyword evidence="10 16" id="KW-0418">Kinase</keyword>
<feature type="binding site" evidence="16">
    <location>
        <position position="99"/>
    </location>
    <ligand>
        <name>substrate</name>
    </ligand>
</feature>
<evidence type="ECO:0000256" key="13">
    <source>
        <dbReference type="ARBA" id="ARBA00022993"/>
    </source>
</evidence>
<evidence type="ECO:0000256" key="15">
    <source>
        <dbReference type="ARBA" id="ARBA00040883"/>
    </source>
</evidence>
<dbReference type="GO" id="GO:0004594">
    <property type="term" value="F:pantothenate kinase activity"/>
    <property type="evidence" value="ECO:0007669"/>
    <property type="project" value="UniProtKB-UniRule"/>
</dbReference>
<feature type="binding site" evidence="16">
    <location>
        <position position="183"/>
    </location>
    <ligand>
        <name>substrate</name>
    </ligand>
</feature>
<accession>A0A9D1MNE1</accession>
<feature type="binding site" evidence="16">
    <location>
        <begin position="106"/>
        <end position="109"/>
    </location>
    <ligand>
        <name>substrate</name>
    </ligand>
</feature>
<evidence type="ECO:0000256" key="7">
    <source>
        <dbReference type="ARBA" id="ARBA00022490"/>
    </source>
</evidence>
<comment type="function">
    <text evidence="16">Catalyzes the phosphorylation of pantothenate (Pan), the first step in CoA biosynthesis.</text>
</comment>
<dbReference type="NCBIfam" id="NF009848">
    <property type="entry name" value="PRK13318.1-6"/>
    <property type="match status" value="1"/>
</dbReference>
<feature type="binding site" evidence="16">
    <location>
        <begin position="6"/>
        <end position="13"/>
    </location>
    <ligand>
        <name>ATP</name>
        <dbReference type="ChEBI" id="CHEBI:30616"/>
    </ligand>
</feature>
<comment type="catalytic activity">
    <reaction evidence="1 16">
        <text>(R)-pantothenate + ATP = (R)-4'-phosphopantothenate + ADP + H(+)</text>
        <dbReference type="Rhea" id="RHEA:16373"/>
        <dbReference type="ChEBI" id="CHEBI:10986"/>
        <dbReference type="ChEBI" id="CHEBI:15378"/>
        <dbReference type="ChEBI" id="CHEBI:29032"/>
        <dbReference type="ChEBI" id="CHEBI:30616"/>
        <dbReference type="ChEBI" id="CHEBI:456216"/>
        <dbReference type="EC" id="2.7.1.33"/>
    </reaction>
</comment>
<evidence type="ECO:0000313" key="17">
    <source>
        <dbReference type="EMBL" id="HIU63273.1"/>
    </source>
</evidence>
<keyword evidence="9 16" id="KW-0547">Nucleotide-binding</keyword>
<reference evidence="17" key="2">
    <citation type="journal article" date="2021" name="PeerJ">
        <title>Extensive microbial diversity within the chicken gut microbiome revealed by metagenomics and culture.</title>
        <authorList>
            <person name="Gilroy R."/>
            <person name="Ravi A."/>
            <person name="Getino M."/>
            <person name="Pursley I."/>
            <person name="Horton D.L."/>
            <person name="Alikhan N.F."/>
            <person name="Baker D."/>
            <person name="Gharbi K."/>
            <person name="Hall N."/>
            <person name="Watson M."/>
            <person name="Adriaenssens E.M."/>
            <person name="Foster-Nyarko E."/>
            <person name="Jarju S."/>
            <person name="Secka A."/>
            <person name="Antonio M."/>
            <person name="Oren A."/>
            <person name="Chaudhuri R.R."/>
            <person name="La Ragione R."/>
            <person name="Hildebrand F."/>
            <person name="Pallen M.J."/>
        </authorList>
    </citation>
    <scope>NUCLEOTIDE SEQUENCE</scope>
    <source>
        <strain evidence="17">9366</strain>
    </source>
</reference>
<proteinExistence type="inferred from homology"/>